<dbReference type="InterPro" id="IPR038718">
    <property type="entry name" value="SNF2-like_sf"/>
</dbReference>
<keyword evidence="15" id="KW-1185">Reference proteome</keyword>
<dbReference type="InterPro" id="IPR014001">
    <property type="entry name" value="Helicase_ATP-bd"/>
</dbReference>
<dbReference type="InterPro" id="IPR044567">
    <property type="entry name" value="CLSY/DRD1"/>
</dbReference>
<dbReference type="Pfam" id="PF00176">
    <property type="entry name" value="SNF2-rel_dom"/>
    <property type="match status" value="1"/>
</dbReference>
<dbReference type="PROSITE" id="PS51194">
    <property type="entry name" value="HELICASE_CTER"/>
    <property type="match status" value="1"/>
</dbReference>
<keyword evidence="2" id="KW-0547">Nucleotide-binding</keyword>
<dbReference type="STRING" id="40148.A0A0D9Z2I0"/>
<dbReference type="AlphaFoldDB" id="A0A0D9Z2I0"/>
<evidence type="ECO:0000256" key="9">
    <source>
        <dbReference type="ARBA" id="ARBA00023242"/>
    </source>
</evidence>
<evidence type="ECO:0000256" key="8">
    <source>
        <dbReference type="ARBA" id="ARBA00023163"/>
    </source>
</evidence>
<dbReference type="SUPFAM" id="SSF52540">
    <property type="entry name" value="P-loop containing nucleoside triphosphate hydrolases"/>
    <property type="match status" value="2"/>
</dbReference>
<dbReference type="PROSITE" id="PS51192">
    <property type="entry name" value="HELICASE_ATP_BIND_1"/>
    <property type="match status" value="1"/>
</dbReference>
<dbReference type="Gene3D" id="3.30.730.10">
    <property type="entry name" value="AP2/ERF domain"/>
    <property type="match status" value="1"/>
</dbReference>
<dbReference type="InterPro" id="IPR001471">
    <property type="entry name" value="AP2/ERF_dom"/>
</dbReference>
<keyword evidence="8" id="KW-0804">Transcription</keyword>
<dbReference type="SMART" id="SM00487">
    <property type="entry name" value="DEXDc"/>
    <property type="match status" value="1"/>
</dbReference>
<dbReference type="GO" id="GO:0004386">
    <property type="term" value="F:helicase activity"/>
    <property type="evidence" value="ECO:0007669"/>
    <property type="project" value="UniProtKB-KW"/>
</dbReference>
<keyword evidence="6" id="KW-0805">Transcription regulation</keyword>
<evidence type="ECO:0000256" key="2">
    <source>
        <dbReference type="ARBA" id="ARBA00022741"/>
    </source>
</evidence>
<evidence type="ECO:0000256" key="6">
    <source>
        <dbReference type="ARBA" id="ARBA00023015"/>
    </source>
</evidence>
<keyword evidence="9" id="KW-0539">Nucleus</keyword>
<dbReference type="Gramene" id="OGLUM03G04690.1">
    <property type="protein sequence ID" value="OGLUM03G04690.1"/>
    <property type="gene ID" value="OGLUM03G04690"/>
</dbReference>
<evidence type="ECO:0000256" key="3">
    <source>
        <dbReference type="ARBA" id="ARBA00022801"/>
    </source>
</evidence>
<evidence type="ECO:0000256" key="5">
    <source>
        <dbReference type="ARBA" id="ARBA00022840"/>
    </source>
</evidence>
<dbReference type="SUPFAM" id="SSF54171">
    <property type="entry name" value="DNA-binding domain"/>
    <property type="match status" value="1"/>
</dbReference>
<protein>
    <submittedName>
        <fullName evidence="14">Uncharacterized protein</fullName>
    </submittedName>
</protein>
<comment type="subcellular location">
    <subcellularLocation>
        <location evidence="1">Nucleus</location>
    </subcellularLocation>
</comment>
<reference evidence="14" key="1">
    <citation type="submission" date="2015-04" db="UniProtKB">
        <authorList>
            <consortium name="EnsemblPlants"/>
        </authorList>
    </citation>
    <scope>IDENTIFICATION</scope>
</reference>
<evidence type="ECO:0000313" key="14">
    <source>
        <dbReference type="EnsemblPlants" id="OGLUM03G04690.1"/>
    </source>
</evidence>
<dbReference type="SMART" id="SM00490">
    <property type="entry name" value="HELICc"/>
    <property type="match status" value="1"/>
</dbReference>
<dbReference type="Gene3D" id="3.40.50.300">
    <property type="entry name" value="P-loop containing nucleotide triphosphate hydrolases"/>
    <property type="match status" value="1"/>
</dbReference>
<dbReference type="PANTHER" id="PTHR45821:SF12">
    <property type="entry name" value="OS03G0165266 PROTEIN"/>
    <property type="match status" value="1"/>
</dbReference>
<dbReference type="InterPro" id="IPR001650">
    <property type="entry name" value="Helicase_C-like"/>
</dbReference>
<dbReference type="GO" id="GO:0005524">
    <property type="term" value="F:ATP binding"/>
    <property type="evidence" value="ECO:0007669"/>
    <property type="project" value="UniProtKB-KW"/>
</dbReference>
<feature type="compositionally biased region" description="Low complexity" evidence="10">
    <location>
        <begin position="1"/>
        <end position="19"/>
    </location>
</feature>
<dbReference type="InterPro" id="IPR027417">
    <property type="entry name" value="P-loop_NTPase"/>
</dbReference>
<sequence length="1121" mass="125878">MPPPSSQAATSTPPAAATPLQRPPAQATAQPSTQRYYVGVQRDKGTGKWAACVVDPSNPTKHRLVGAFPDEHAAALAHDRLDLAFRGGGHRGAGANFRPAFHAVELEFLRLCAATSSPGSHCGLVAGGDKYDEKYSEFLRKIYHGVMDNSPSYKKFFDVILDFFIARAREIGREALEDGGDMLVERFVAMHKNKAVTPRWRAWYRRKVEEAHAKQVDAQQRLRQQAMEEAQAKQVAAQQEAMANKRSLVDCGIGHCKRLSGSCEQAQIRIDGFDSDRKMGFCWMDSDSCKRRKHEGGHDSSSRVQSQSSILSRNRILCYQLLEQCDDLKYGSSTNDYKAISMKRLELISILQKLQEVPIQLPYASPLKSSETNRLVQDGRNSSCRNIIDLDSDNDEDYTFANVDNIGANTTVVLVDSDDGDSVASFVDEKSSDSKQNANYIEESVLPEQHAQQQEISMLDNENISSEAQAVKKGKDSMDINDVIYNKSGHEEIGEEEAQAENVQIKGNLKKEIISVASDELACEVMRSQSPTNGNFDQYDNSSPVDELEGLWMDMSLAMACSKTVGSDHNIVPSENSCEQAEDECQHDFLMKDDLGIVCRVCGLIQQRIENIFEYQWKKRKQSYRARPSEHRNSSDADAIDKTSGAILEVVPDALCLHPQHSQHMKPHQVESFNFLVKNLADENNPGGCILAHAPGSGKTFLIISFVHNFLAKYPAGRPLIILPKGILSTWRTEFLHWQVDDIPLYDFYSSKADKRSEQLKVLNLWEESRSILLLGYQQFACIVSDHTSDTEAIMCQEKLLKVPSLVILDEGHTPRNEETDLLTSLENIRTPRKVVLSGTLFQNHVREVFNILKLVRSKFLKMDKSRAIVNCILSKVDLMGKSARSKNISDKDFFDLVQEHLQKDGNDKMRAEDQSIISGIDINDGVKAKFVHNLLSLSEATGEKVLVFSQYVRSLIFLEKLVSRMKGWKSEVHIFRVTGGSTQDQREQAVHRFNNSPDARVFFGSIKACGEGISLVGASRIVILDVHENPSVMRQAIGRAYRPGQSKMVYCYRLVAADSPEEDDHHTAFKKERVSKLWFEWNELCSSDDFELAMVDVSDSEDRFLESPALKQDIKALLKR</sequence>
<dbReference type="GO" id="GO:0005634">
    <property type="term" value="C:nucleus"/>
    <property type="evidence" value="ECO:0007669"/>
    <property type="project" value="UniProtKB-SubCell"/>
</dbReference>
<evidence type="ECO:0000256" key="10">
    <source>
        <dbReference type="SAM" id="MobiDB-lite"/>
    </source>
</evidence>
<dbReference type="HOGENOM" id="CLU_004404_1_2_1"/>
<dbReference type="GO" id="GO:0003677">
    <property type="term" value="F:DNA binding"/>
    <property type="evidence" value="ECO:0007669"/>
    <property type="project" value="UniProtKB-KW"/>
</dbReference>
<evidence type="ECO:0000259" key="12">
    <source>
        <dbReference type="PROSITE" id="PS51192"/>
    </source>
</evidence>
<dbReference type="GO" id="GO:0016787">
    <property type="term" value="F:hydrolase activity"/>
    <property type="evidence" value="ECO:0007669"/>
    <property type="project" value="UniProtKB-KW"/>
</dbReference>
<dbReference type="eggNOG" id="KOG0390">
    <property type="taxonomic scope" value="Eukaryota"/>
</dbReference>
<feature type="domain" description="AP2/ERF" evidence="11">
    <location>
        <begin position="36"/>
        <end position="98"/>
    </location>
</feature>
<name>A0A0D9Z2I0_9ORYZ</name>
<dbReference type="InterPro" id="IPR000330">
    <property type="entry name" value="SNF2_N"/>
</dbReference>
<evidence type="ECO:0000259" key="13">
    <source>
        <dbReference type="PROSITE" id="PS51194"/>
    </source>
</evidence>
<dbReference type="GO" id="GO:0003700">
    <property type="term" value="F:DNA-binding transcription factor activity"/>
    <property type="evidence" value="ECO:0007669"/>
    <property type="project" value="InterPro"/>
</dbReference>
<keyword evidence="7" id="KW-0238">DNA-binding</keyword>
<dbReference type="EnsemblPlants" id="OGLUM03G04690.1">
    <property type="protein sequence ID" value="OGLUM03G04690.1"/>
    <property type="gene ID" value="OGLUM03G04690"/>
</dbReference>
<dbReference type="Proteomes" id="UP000026961">
    <property type="component" value="Chromosome 3"/>
</dbReference>
<dbReference type="PANTHER" id="PTHR45821">
    <property type="entry name" value="SNF2 DOMAIN-CONTAINING PROTEIN CLASSY 2-RELATED"/>
    <property type="match status" value="1"/>
</dbReference>
<accession>A0A0D9Z2I0</accession>
<dbReference type="SMART" id="SM00380">
    <property type="entry name" value="AP2"/>
    <property type="match status" value="1"/>
</dbReference>
<dbReference type="CDD" id="cd18793">
    <property type="entry name" value="SF2_C_SNF"/>
    <property type="match status" value="1"/>
</dbReference>
<dbReference type="InterPro" id="IPR036955">
    <property type="entry name" value="AP2/ERF_dom_sf"/>
</dbReference>
<reference evidence="14" key="2">
    <citation type="submission" date="2018-05" db="EMBL/GenBank/DDBJ databases">
        <title>OgluRS3 (Oryza glumaepatula Reference Sequence Version 3).</title>
        <authorList>
            <person name="Zhang J."/>
            <person name="Kudrna D."/>
            <person name="Lee S."/>
            <person name="Talag J."/>
            <person name="Welchert J."/>
            <person name="Wing R.A."/>
        </authorList>
    </citation>
    <scope>NUCLEOTIDE SEQUENCE [LARGE SCALE GENOMIC DNA]</scope>
</reference>
<dbReference type="Pfam" id="PF00271">
    <property type="entry name" value="Helicase_C"/>
    <property type="match status" value="1"/>
</dbReference>
<organism evidence="14">
    <name type="scientific">Oryza glumipatula</name>
    <dbReference type="NCBI Taxonomy" id="40148"/>
    <lineage>
        <taxon>Eukaryota</taxon>
        <taxon>Viridiplantae</taxon>
        <taxon>Streptophyta</taxon>
        <taxon>Embryophyta</taxon>
        <taxon>Tracheophyta</taxon>
        <taxon>Spermatophyta</taxon>
        <taxon>Magnoliopsida</taxon>
        <taxon>Liliopsida</taxon>
        <taxon>Poales</taxon>
        <taxon>Poaceae</taxon>
        <taxon>BOP clade</taxon>
        <taxon>Oryzoideae</taxon>
        <taxon>Oryzeae</taxon>
        <taxon>Oryzinae</taxon>
        <taxon>Oryza</taxon>
    </lineage>
</organism>
<keyword evidence="4" id="KW-0347">Helicase</keyword>
<evidence type="ECO:0000256" key="4">
    <source>
        <dbReference type="ARBA" id="ARBA00022806"/>
    </source>
</evidence>
<dbReference type="GO" id="GO:0080188">
    <property type="term" value="P:gene silencing by siRNA-directed DNA methylation"/>
    <property type="evidence" value="ECO:0007669"/>
    <property type="project" value="InterPro"/>
</dbReference>
<keyword evidence="3" id="KW-0378">Hydrolase</keyword>
<feature type="domain" description="Helicase ATP-binding" evidence="12">
    <location>
        <begin position="680"/>
        <end position="859"/>
    </location>
</feature>
<evidence type="ECO:0000313" key="15">
    <source>
        <dbReference type="Proteomes" id="UP000026961"/>
    </source>
</evidence>
<evidence type="ECO:0000256" key="1">
    <source>
        <dbReference type="ARBA" id="ARBA00004123"/>
    </source>
</evidence>
<keyword evidence="5" id="KW-0067">ATP-binding</keyword>
<dbReference type="InterPro" id="IPR049730">
    <property type="entry name" value="SNF2/RAD54-like_C"/>
</dbReference>
<dbReference type="InterPro" id="IPR016177">
    <property type="entry name" value="DNA-bd_dom_sf"/>
</dbReference>
<dbReference type="PROSITE" id="PS51032">
    <property type="entry name" value="AP2_ERF"/>
    <property type="match status" value="1"/>
</dbReference>
<feature type="region of interest" description="Disordered" evidence="10">
    <location>
        <begin position="1"/>
        <end position="34"/>
    </location>
</feature>
<proteinExistence type="predicted"/>
<dbReference type="Gene3D" id="3.40.50.10810">
    <property type="entry name" value="Tandem AAA-ATPase domain"/>
    <property type="match status" value="1"/>
</dbReference>
<feature type="domain" description="Helicase C-terminal" evidence="13">
    <location>
        <begin position="930"/>
        <end position="1099"/>
    </location>
</feature>
<evidence type="ECO:0000259" key="11">
    <source>
        <dbReference type="PROSITE" id="PS51032"/>
    </source>
</evidence>
<evidence type="ECO:0000256" key="7">
    <source>
        <dbReference type="ARBA" id="ARBA00023125"/>
    </source>
</evidence>